<dbReference type="EMBL" id="BARS01007399">
    <property type="protein sequence ID" value="GAF82593.1"/>
    <property type="molecule type" value="Genomic_DNA"/>
</dbReference>
<accession>X0SND4</accession>
<keyword evidence="1" id="KW-0812">Transmembrane</keyword>
<gene>
    <name evidence="2" type="ORF">S01H1_14243</name>
</gene>
<evidence type="ECO:0000313" key="2">
    <source>
        <dbReference type="EMBL" id="GAF82593.1"/>
    </source>
</evidence>
<keyword evidence="1" id="KW-0472">Membrane</keyword>
<sequence length="70" mass="8076">MGMHVEDNHEFDPSERARIRRALATFWGFFSIGWLVVAYLLILWAQGNIDIQRHQPSEPVQMTPPAQIGE</sequence>
<organism evidence="2">
    <name type="scientific">marine sediment metagenome</name>
    <dbReference type="NCBI Taxonomy" id="412755"/>
    <lineage>
        <taxon>unclassified sequences</taxon>
        <taxon>metagenomes</taxon>
        <taxon>ecological metagenomes</taxon>
    </lineage>
</organism>
<dbReference type="AlphaFoldDB" id="X0SND4"/>
<proteinExistence type="predicted"/>
<feature type="transmembrane region" description="Helical" evidence="1">
    <location>
        <begin position="23"/>
        <end position="45"/>
    </location>
</feature>
<keyword evidence="1" id="KW-1133">Transmembrane helix</keyword>
<protein>
    <submittedName>
        <fullName evidence="2">Uncharacterized protein</fullName>
    </submittedName>
</protein>
<reference evidence="2" key="1">
    <citation type="journal article" date="2014" name="Front. Microbiol.">
        <title>High frequency of phylogenetically diverse reductive dehalogenase-homologous genes in deep subseafloor sedimentary metagenomes.</title>
        <authorList>
            <person name="Kawai M."/>
            <person name="Futagami T."/>
            <person name="Toyoda A."/>
            <person name="Takaki Y."/>
            <person name="Nishi S."/>
            <person name="Hori S."/>
            <person name="Arai W."/>
            <person name="Tsubouchi T."/>
            <person name="Morono Y."/>
            <person name="Uchiyama I."/>
            <person name="Ito T."/>
            <person name="Fujiyama A."/>
            <person name="Inagaki F."/>
            <person name="Takami H."/>
        </authorList>
    </citation>
    <scope>NUCLEOTIDE SEQUENCE</scope>
    <source>
        <strain evidence="2">Expedition CK06-06</strain>
    </source>
</reference>
<comment type="caution">
    <text evidence="2">The sequence shown here is derived from an EMBL/GenBank/DDBJ whole genome shotgun (WGS) entry which is preliminary data.</text>
</comment>
<name>X0SND4_9ZZZZ</name>
<evidence type="ECO:0000256" key="1">
    <source>
        <dbReference type="SAM" id="Phobius"/>
    </source>
</evidence>